<evidence type="ECO:0000256" key="7">
    <source>
        <dbReference type="ARBA" id="ARBA00023033"/>
    </source>
</evidence>
<evidence type="ECO:0000313" key="12">
    <source>
        <dbReference type="Proteomes" id="UP000736335"/>
    </source>
</evidence>
<keyword evidence="10" id="KW-0472">Membrane</keyword>
<dbReference type="GO" id="GO:0005506">
    <property type="term" value="F:iron ion binding"/>
    <property type="evidence" value="ECO:0007669"/>
    <property type="project" value="InterPro"/>
</dbReference>
<dbReference type="CDD" id="cd11063">
    <property type="entry name" value="CYP52"/>
    <property type="match status" value="1"/>
</dbReference>
<evidence type="ECO:0000256" key="8">
    <source>
        <dbReference type="PIRSR" id="PIRSR602401-1"/>
    </source>
</evidence>
<dbReference type="SUPFAM" id="SSF48264">
    <property type="entry name" value="Cytochrome P450"/>
    <property type="match status" value="1"/>
</dbReference>
<comment type="cofactor">
    <cofactor evidence="1 8">
        <name>heme</name>
        <dbReference type="ChEBI" id="CHEBI:30413"/>
    </cofactor>
</comment>
<evidence type="ECO:0000256" key="3">
    <source>
        <dbReference type="ARBA" id="ARBA00022617"/>
    </source>
</evidence>
<dbReference type="PRINTS" id="PR00463">
    <property type="entry name" value="EP450I"/>
</dbReference>
<organism evidence="11 12">
    <name type="scientific">Thelephora terrestris</name>
    <dbReference type="NCBI Taxonomy" id="56493"/>
    <lineage>
        <taxon>Eukaryota</taxon>
        <taxon>Fungi</taxon>
        <taxon>Dikarya</taxon>
        <taxon>Basidiomycota</taxon>
        <taxon>Agaricomycotina</taxon>
        <taxon>Agaricomycetes</taxon>
        <taxon>Thelephorales</taxon>
        <taxon>Thelephoraceae</taxon>
        <taxon>Thelephora</taxon>
    </lineage>
</organism>
<name>A0A9P6HEM9_9AGAM</name>
<keyword evidence="12" id="KW-1185">Reference proteome</keyword>
<evidence type="ECO:0000256" key="4">
    <source>
        <dbReference type="ARBA" id="ARBA00022723"/>
    </source>
</evidence>
<dbReference type="InterPro" id="IPR017972">
    <property type="entry name" value="Cyt_P450_CS"/>
</dbReference>
<dbReference type="Pfam" id="PF00067">
    <property type="entry name" value="p450"/>
    <property type="match status" value="1"/>
</dbReference>
<dbReference type="Gene3D" id="1.10.630.10">
    <property type="entry name" value="Cytochrome P450"/>
    <property type="match status" value="1"/>
</dbReference>
<evidence type="ECO:0000256" key="2">
    <source>
        <dbReference type="ARBA" id="ARBA00010617"/>
    </source>
</evidence>
<keyword evidence="3 8" id="KW-0349">Heme</keyword>
<evidence type="ECO:0000313" key="11">
    <source>
        <dbReference type="EMBL" id="KAF9785705.1"/>
    </source>
</evidence>
<keyword evidence="6 8" id="KW-0408">Iron</keyword>
<feature type="binding site" description="axial binding residue" evidence="8">
    <location>
        <position position="515"/>
    </location>
    <ligand>
        <name>heme</name>
        <dbReference type="ChEBI" id="CHEBI:30413"/>
    </ligand>
    <ligandPart>
        <name>Fe</name>
        <dbReference type="ChEBI" id="CHEBI:18248"/>
    </ligandPart>
</feature>
<comment type="caution">
    <text evidence="11">The sequence shown here is derived from an EMBL/GenBank/DDBJ whole genome shotgun (WGS) entry which is preliminary data.</text>
</comment>
<feature type="transmembrane region" description="Helical" evidence="10">
    <location>
        <begin position="12"/>
        <end position="33"/>
    </location>
</feature>
<keyword evidence="7 9" id="KW-0503">Monooxygenase</keyword>
<dbReference type="Proteomes" id="UP000736335">
    <property type="component" value="Unassembled WGS sequence"/>
</dbReference>
<reference evidence="11" key="2">
    <citation type="submission" date="2020-11" db="EMBL/GenBank/DDBJ databases">
        <authorList>
            <consortium name="DOE Joint Genome Institute"/>
            <person name="Kuo A."/>
            <person name="Miyauchi S."/>
            <person name="Kiss E."/>
            <person name="Drula E."/>
            <person name="Kohler A."/>
            <person name="Sanchez-Garcia M."/>
            <person name="Andreopoulos B."/>
            <person name="Barry K.W."/>
            <person name="Bonito G."/>
            <person name="Buee M."/>
            <person name="Carver A."/>
            <person name="Chen C."/>
            <person name="Cichocki N."/>
            <person name="Clum A."/>
            <person name="Culley D."/>
            <person name="Crous P.W."/>
            <person name="Fauchery L."/>
            <person name="Girlanda M."/>
            <person name="Hayes R."/>
            <person name="Keri Z."/>
            <person name="Labutti K."/>
            <person name="Lipzen A."/>
            <person name="Lombard V."/>
            <person name="Magnuson J."/>
            <person name="Maillard F."/>
            <person name="Morin E."/>
            <person name="Murat C."/>
            <person name="Nolan M."/>
            <person name="Ohm R."/>
            <person name="Pangilinan J."/>
            <person name="Pereira M."/>
            <person name="Perotto S."/>
            <person name="Peter M."/>
            <person name="Riley R."/>
            <person name="Sitrit Y."/>
            <person name="Stielow B."/>
            <person name="Szollosi G."/>
            <person name="Zifcakova L."/>
            <person name="Stursova M."/>
            <person name="Spatafora J.W."/>
            <person name="Tedersoo L."/>
            <person name="Vaario L.-M."/>
            <person name="Yamada A."/>
            <person name="Yan M."/>
            <person name="Wang P."/>
            <person name="Xu J."/>
            <person name="Bruns T."/>
            <person name="Baldrian P."/>
            <person name="Vilgalys R."/>
            <person name="Henrissat B."/>
            <person name="Grigoriev I.V."/>
            <person name="Hibbett D."/>
            <person name="Nagy L.G."/>
            <person name="Martin F.M."/>
        </authorList>
    </citation>
    <scope>NUCLEOTIDE SEQUENCE</scope>
    <source>
        <strain evidence="11">UH-Tt-Lm1</strain>
    </source>
</reference>
<dbReference type="InterPro" id="IPR001128">
    <property type="entry name" value="Cyt_P450"/>
</dbReference>
<keyword evidence="10" id="KW-0812">Transmembrane</keyword>
<dbReference type="GO" id="GO:0016705">
    <property type="term" value="F:oxidoreductase activity, acting on paired donors, with incorporation or reduction of molecular oxygen"/>
    <property type="evidence" value="ECO:0007669"/>
    <property type="project" value="InterPro"/>
</dbReference>
<feature type="transmembrane region" description="Helical" evidence="10">
    <location>
        <begin position="45"/>
        <end position="64"/>
    </location>
</feature>
<dbReference type="OrthoDB" id="1470350at2759"/>
<evidence type="ECO:0000256" key="1">
    <source>
        <dbReference type="ARBA" id="ARBA00001971"/>
    </source>
</evidence>
<dbReference type="PRINTS" id="PR00385">
    <property type="entry name" value="P450"/>
</dbReference>
<dbReference type="GO" id="GO:0004497">
    <property type="term" value="F:monooxygenase activity"/>
    <property type="evidence" value="ECO:0007669"/>
    <property type="project" value="UniProtKB-KW"/>
</dbReference>
<comment type="similarity">
    <text evidence="2 9">Belongs to the cytochrome P450 family.</text>
</comment>
<evidence type="ECO:0000256" key="9">
    <source>
        <dbReference type="RuleBase" id="RU000461"/>
    </source>
</evidence>
<keyword evidence="10" id="KW-1133">Transmembrane helix</keyword>
<dbReference type="GO" id="GO:0020037">
    <property type="term" value="F:heme binding"/>
    <property type="evidence" value="ECO:0007669"/>
    <property type="project" value="InterPro"/>
</dbReference>
<dbReference type="PANTHER" id="PTHR24287">
    <property type="entry name" value="P450, PUTATIVE (EUROFUNG)-RELATED"/>
    <property type="match status" value="1"/>
</dbReference>
<dbReference type="InterPro" id="IPR047146">
    <property type="entry name" value="Cyt_P450_E_CYP52_fungi"/>
</dbReference>
<dbReference type="PROSITE" id="PS00086">
    <property type="entry name" value="CYTOCHROME_P450"/>
    <property type="match status" value="1"/>
</dbReference>
<dbReference type="InterPro" id="IPR036396">
    <property type="entry name" value="Cyt_P450_sf"/>
</dbReference>
<keyword evidence="5 9" id="KW-0560">Oxidoreductase</keyword>
<accession>A0A9P6HEM9</accession>
<evidence type="ECO:0000256" key="10">
    <source>
        <dbReference type="SAM" id="Phobius"/>
    </source>
</evidence>
<sequence>MSNTLQSKLPPGPAFIVSHVLSWTAGYATSVAVVHIGANAVGAHVSVWATIAASAIALPIMVYVRSESRYRREKRSAVALGATLAPNVSGKKPLGMDIISALTEAHDTGYIGDGVVDWTTKHGQTIDMRYMGASHILTLEPQYIKIVLSTGFEDYEKGEVFRDVWGSLLGTGVFNSDGEMWKFHRSITRPFFSRDRISDFEIFDRHADLAISKLKERSRQGIAVNIQDLLSRFTMDTATEFLFGQDVKSLSGELPYPSTYEGHVTLRGHPSDKFTTAFTRAQECTFPRGFLGKAWRLFEFWEDKVATQRGITNEFIDPLVHEALQKKRNAKEAHEAGDDDDETLLDHLVKQTEDFDIIRDEALNILLAGRDTTASLATFVMTMLADHPHVLARLREEVSNTLGPNGKVNHENVREMKYLRAVLNETLRLYPSVPWNVRSTKKDVVWPGLNGEKPVYVPGGTQIHYLPWLFQRRKDLWGPDAEEFDPDRFLDERVKKYLVVDPFIFLPFNAGPRICLGQQFAYNETSVIVVRLVQAFKGISLDMDSNPESKPPAAWALGEGRRTVEKVWVRSDVTLYSNGGVWVKMQEADTE</sequence>
<proteinExistence type="inferred from homology"/>
<gene>
    <name evidence="11" type="ORF">BJ322DRAFT_732442</name>
</gene>
<evidence type="ECO:0000256" key="6">
    <source>
        <dbReference type="ARBA" id="ARBA00023004"/>
    </source>
</evidence>
<dbReference type="AlphaFoldDB" id="A0A9P6HEM9"/>
<dbReference type="EMBL" id="WIUZ02000006">
    <property type="protein sequence ID" value="KAF9785705.1"/>
    <property type="molecule type" value="Genomic_DNA"/>
</dbReference>
<dbReference type="PANTHER" id="PTHR24287:SF1">
    <property type="entry name" value="P450, PUTATIVE (EUROFUNG)-RELATED"/>
    <property type="match status" value="1"/>
</dbReference>
<keyword evidence="4 8" id="KW-0479">Metal-binding</keyword>
<protein>
    <submittedName>
        <fullName evidence="11">Cytochrome P450</fullName>
    </submittedName>
</protein>
<reference evidence="11" key="1">
    <citation type="journal article" date="2020" name="Nat. Commun.">
        <title>Large-scale genome sequencing of mycorrhizal fungi provides insights into the early evolution of symbiotic traits.</title>
        <authorList>
            <person name="Miyauchi S."/>
            <person name="Kiss E."/>
            <person name="Kuo A."/>
            <person name="Drula E."/>
            <person name="Kohler A."/>
            <person name="Sanchez-Garcia M."/>
            <person name="Morin E."/>
            <person name="Andreopoulos B."/>
            <person name="Barry K.W."/>
            <person name="Bonito G."/>
            <person name="Buee M."/>
            <person name="Carver A."/>
            <person name="Chen C."/>
            <person name="Cichocki N."/>
            <person name="Clum A."/>
            <person name="Culley D."/>
            <person name="Crous P.W."/>
            <person name="Fauchery L."/>
            <person name="Girlanda M."/>
            <person name="Hayes R.D."/>
            <person name="Keri Z."/>
            <person name="LaButti K."/>
            <person name="Lipzen A."/>
            <person name="Lombard V."/>
            <person name="Magnuson J."/>
            <person name="Maillard F."/>
            <person name="Murat C."/>
            <person name="Nolan M."/>
            <person name="Ohm R.A."/>
            <person name="Pangilinan J."/>
            <person name="Pereira M.F."/>
            <person name="Perotto S."/>
            <person name="Peter M."/>
            <person name="Pfister S."/>
            <person name="Riley R."/>
            <person name="Sitrit Y."/>
            <person name="Stielow J.B."/>
            <person name="Szollosi G."/>
            <person name="Zifcakova L."/>
            <person name="Stursova M."/>
            <person name="Spatafora J.W."/>
            <person name="Tedersoo L."/>
            <person name="Vaario L.M."/>
            <person name="Yamada A."/>
            <person name="Yan M."/>
            <person name="Wang P."/>
            <person name="Xu J."/>
            <person name="Bruns T."/>
            <person name="Baldrian P."/>
            <person name="Vilgalys R."/>
            <person name="Dunand C."/>
            <person name="Henrissat B."/>
            <person name="Grigoriev I.V."/>
            <person name="Hibbett D."/>
            <person name="Nagy L.G."/>
            <person name="Martin F.M."/>
        </authorList>
    </citation>
    <scope>NUCLEOTIDE SEQUENCE</scope>
    <source>
        <strain evidence="11">UH-Tt-Lm1</strain>
    </source>
</reference>
<dbReference type="InterPro" id="IPR002401">
    <property type="entry name" value="Cyt_P450_E_grp-I"/>
</dbReference>
<evidence type="ECO:0000256" key="5">
    <source>
        <dbReference type="ARBA" id="ARBA00023002"/>
    </source>
</evidence>